<keyword evidence="3" id="KW-1185">Reference proteome</keyword>
<feature type="transmembrane region" description="Helical" evidence="1">
    <location>
        <begin position="41"/>
        <end position="58"/>
    </location>
</feature>
<sequence length="133" mass="13755">MRPKSVKLGEQLYAGSLVLALVLAAMGWASTVAAIGTGGAIGIYAAYLGASILLLILAARGGNRIALWVLSGITAVNLVGFLMQVSGGVVAGGLFGVLTTLQTLLATVAIVLFFRPAARDFFARPHPEWEEDA</sequence>
<proteinExistence type="predicted"/>
<gene>
    <name evidence="2" type="ORF">SAMN04488241_11022</name>
</gene>
<accession>A0A1I5U1C6</accession>
<evidence type="ECO:0000313" key="2">
    <source>
        <dbReference type="EMBL" id="SFP89083.1"/>
    </source>
</evidence>
<evidence type="ECO:0008006" key="4">
    <source>
        <dbReference type="Google" id="ProtNLM"/>
    </source>
</evidence>
<dbReference type="EMBL" id="FOXP01000010">
    <property type="protein sequence ID" value="SFP89083.1"/>
    <property type="molecule type" value="Genomic_DNA"/>
</dbReference>
<reference evidence="2 3" key="1">
    <citation type="submission" date="2016-10" db="EMBL/GenBank/DDBJ databases">
        <authorList>
            <person name="de Groot N.N."/>
        </authorList>
    </citation>
    <scope>NUCLEOTIDE SEQUENCE [LARGE SCALE GENOMIC DNA]</scope>
    <source>
        <strain evidence="2 3">CGMCC 1.9113</strain>
    </source>
</reference>
<feature type="transmembrane region" description="Helical" evidence="1">
    <location>
        <begin position="65"/>
        <end position="83"/>
    </location>
</feature>
<dbReference type="STRING" id="634430.SAMN04488241_11022"/>
<keyword evidence="1" id="KW-0812">Transmembrane</keyword>
<keyword evidence="1" id="KW-0472">Membrane</keyword>
<protein>
    <recommendedName>
        <fullName evidence="4">Integral membrane protein</fullName>
    </recommendedName>
</protein>
<keyword evidence="1" id="KW-1133">Transmembrane helix</keyword>
<organism evidence="2 3">
    <name type="scientific">Sphingomonas rubra</name>
    <dbReference type="NCBI Taxonomy" id="634430"/>
    <lineage>
        <taxon>Bacteria</taxon>
        <taxon>Pseudomonadati</taxon>
        <taxon>Pseudomonadota</taxon>
        <taxon>Alphaproteobacteria</taxon>
        <taxon>Sphingomonadales</taxon>
        <taxon>Sphingomonadaceae</taxon>
        <taxon>Sphingomonas</taxon>
    </lineage>
</organism>
<dbReference type="AlphaFoldDB" id="A0A1I5U1C6"/>
<name>A0A1I5U1C6_9SPHN</name>
<feature type="transmembrane region" description="Helical" evidence="1">
    <location>
        <begin position="89"/>
        <end position="114"/>
    </location>
</feature>
<dbReference type="Proteomes" id="UP000199586">
    <property type="component" value="Unassembled WGS sequence"/>
</dbReference>
<evidence type="ECO:0000256" key="1">
    <source>
        <dbReference type="SAM" id="Phobius"/>
    </source>
</evidence>
<dbReference type="RefSeq" id="WP_093334002.1">
    <property type="nucleotide sequence ID" value="NZ_FOXP01000010.1"/>
</dbReference>
<evidence type="ECO:0000313" key="3">
    <source>
        <dbReference type="Proteomes" id="UP000199586"/>
    </source>
</evidence>
<feature type="transmembrane region" description="Helical" evidence="1">
    <location>
        <begin position="12"/>
        <end position="35"/>
    </location>
</feature>